<feature type="compositionally biased region" description="Pro residues" evidence="1">
    <location>
        <begin position="753"/>
        <end position="763"/>
    </location>
</feature>
<feature type="compositionally biased region" description="Polar residues" evidence="1">
    <location>
        <begin position="1641"/>
        <end position="1650"/>
    </location>
</feature>
<feature type="compositionally biased region" description="Low complexity" evidence="1">
    <location>
        <begin position="1617"/>
        <end position="1630"/>
    </location>
</feature>
<dbReference type="VEuPathDB" id="CryptoDB:Vbra_15985"/>
<accession>A0A0G4FQL4</accession>
<dbReference type="InParanoid" id="A0A0G4FQL4"/>
<evidence type="ECO:0000256" key="1">
    <source>
        <dbReference type="SAM" id="MobiDB-lite"/>
    </source>
</evidence>
<dbReference type="EMBL" id="CDMY01000482">
    <property type="protein sequence ID" value="CEM16740.1"/>
    <property type="molecule type" value="Genomic_DNA"/>
</dbReference>
<organism evidence="2 3">
    <name type="scientific">Vitrella brassicaformis (strain CCMP3155)</name>
    <dbReference type="NCBI Taxonomy" id="1169540"/>
    <lineage>
        <taxon>Eukaryota</taxon>
        <taxon>Sar</taxon>
        <taxon>Alveolata</taxon>
        <taxon>Colpodellida</taxon>
        <taxon>Vitrellaceae</taxon>
        <taxon>Vitrella</taxon>
    </lineage>
</organism>
<feature type="compositionally biased region" description="Pro residues" evidence="1">
    <location>
        <begin position="1598"/>
        <end position="1608"/>
    </location>
</feature>
<evidence type="ECO:0000313" key="2">
    <source>
        <dbReference type="EMBL" id="CEM16740.1"/>
    </source>
</evidence>
<keyword evidence="3" id="KW-1185">Reference proteome</keyword>
<proteinExistence type="predicted"/>
<sequence length="1756" mass="188211">MEDETQAIPPLISDDPDRTFCISDQEKAFLSGLRGALASREHSWNNTASAIFKDRCRKCRRMPGLVKPALLTATDALDLTPRQEPQTNFDERCFLVGTLSIETSATMRSTSSGGRASEGPARAVFTVDYHGSDDGIDGKAELTPQSFIVEIAGRFDRSLFGVPILVPVGAAVYHPLQSYTKRVARSVVRRALRKVTEGRAEGFLHLDASQCLPLVCLPDTPLPPLSAGEAASASLCGEVISVGPVLKLKTSIDKTDGERLSYVVCVRLRHPRGPDDVSSRATVLFLGTRSLQWRYVLTPGSGRYATTHLVPKMMTLDQGDDGHRYSIYHSTPHTTCYRLAENADIDSTDDGLRNPPPIVDVLSPLPAASGAPNASIFQSSLGAAATPMNAARAFVGSVPHMTLSMGIMMAFSQWPGAPAQPQNEGGEGEGECIMEGDGPVALPPSELHSCSGVVVDGYLGWGAYMLAGGMRLFLHQWGASETLHGTILKRGTKLTVHGAHLITKAMPGRSSRVEYAVALCPLSTLLVDHTDRTTEAPAGGEAALCFQLLPHTPGSTSHDEPPPCPSNICWLHFSLALDWTRKLPPRFIRAMGATPADLAKPLVDRIVNSCLSPPPPFSHRSMLTHQCPADPCCPMLGSDIWEMPLMTEIDVLVSSIARLVMALRQRGRAGAVVEALGSLHEDAGAAPVCMESLREAHGRVKAAAGDMDVEVVAPSSSPPLTHAVPYRWPCLADVSDSLLVKMAPNSHLTLKLPSPPSQPPTPPPEHRQPSGMFITVTRHDPASDGPLFMDRPLPRQSIHLQRSAAVTMERKSMALCFVDGMRGVGGVMQPAQDRQVRITEKGDGRDGAPESVLVVQHDWRGGLSGKVTFLSDSSMTTPLVLSDGGSGVNVVDLFFDGRPPLVPWGQSGIRRMRRDPLAGGVKVGGESALQEDEQTETGAAAAAAAVGAGREKSAPGDQQPGSTWPPPVAIQLDKCSVVMAVPAPPRPPTSPAVTHKSGTWWPLSGVLGLVAQPDAVTFMAAGKESLELPDTEMRGVLLFVTHKECWADEAHGEGDGRTVIVFQRLTSADVERGQGHVWSGREATDVPVHIYWATQPPCFCVLAWTDNEQPSPSPSLSPSRISMQLHLSTMLPDIPMNGAFMVPLPIPLPPTSNQPQCPLLCTPHLQLTIGSGDNRYNGTFTRSLLYRLADMAAREYLDGYAPLVVGSVSAVHEVVERVPTGRFTEVSLEGCMVVDVMVVRLADENEDGLDAATSTPCLIIRVAFPESRSVLGVGWLDVWVPSAHFGRFSLIQPGQIWDFRSLAAWRHITTTTPTRQQHAPTPKIRFYTLPNPEAPSAPPASSFTRDLPGFVVDWLQRQGGMREDDYKRHLNLVGRITYSPRAASGLSYKPPCVWHTALGVSSRTEAIARGWTEPDDAGADATAACPSVFRVDPGYYRHRYVMAPTGLIARKHAGGGAAGQLVCGGEKAVLTSEEQGRLWCVWEMAKLSGGVPLAGLTAPQTLARCPLNESEVRLFVGSLIATLTVRVSAVCPLCGARLLTTQQPLPYSCSGGCTTTTNMQVSPCPALTLLGIFEDSASGVTLPLLLHNDAVLTLLTYAPPPPPDPPAPAVKRHKTTDTSSNTSSKTAAAAGGSGSSHQQKRQPQGESPSLSTCLLDAAKDTIAMGGEVAIYDALAAGHGNRHEAYSRDTGSGAVSHLREFVRVPPAPVAHMCVEGRLRHVVKAKREDGGLLVLEGVFWQRLRVEGEVERLMREVEG</sequence>
<gene>
    <name evidence="2" type="ORF">Vbra_15985</name>
</gene>
<protein>
    <submittedName>
        <fullName evidence="2">Uncharacterized protein</fullName>
    </submittedName>
</protein>
<name>A0A0G4FQL4_VITBC</name>
<evidence type="ECO:0000313" key="3">
    <source>
        <dbReference type="Proteomes" id="UP000041254"/>
    </source>
</evidence>
<feature type="region of interest" description="Disordered" evidence="1">
    <location>
        <begin position="944"/>
        <end position="966"/>
    </location>
</feature>
<dbReference type="Proteomes" id="UP000041254">
    <property type="component" value="Unassembled WGS sequence"/>
</dbReference>
<reference evidence="2 3" key="1">
    <citation type="submission" date="2014-11" db="EMBL/GenBank/DDBJ databases">
        <authorList>
            <person name="Zhu J."/>
            <person name="Qi W."/>
            <person name="Song R."/>
        </authorList>
    </citation>
    <scope>NUCLEOTIDE SEQUENCE [LARGE SCALE GENOMIC DNA]</scope>
</reference>
<feature type="region of interest" description="Disordered" evidence="1">
    <location>
        <begin position="1597"/>
        <end position="1650"/>
    </location>
</feature>
<feature type="region of interest" description="Disordered" evidence="1">
    <location>
        <begin position="749"/>
        <end position="770"/>
    </location>
</feature>